<reference evidence="10 11" key="1">
    <citation type="submission" date="2019-06" db="EMBL/GenBank/DDBJ databases">
        <title>Discovery of a novel chromosome fission-fusion reversal in muntjac.</title>
        <authorList>
            <person name="Mudd A.B."/>
            <person name="Bredeson J.V."/>
            <person name="Baum R."/>
            <person name="Hockemeyer D."/>
            <person name="Rokhsar D.S."/>
        </authorList>
    </citation>
    <scope>NUCLEOTIDE SEQUENCE [LARGE SCALE GENOMIC DNA]</scope>
    <source>
        <strain evidence="10">UTSW_UCB_Mm</strain>
        <tissue evidence="10">Fibroblast cell line</tissue>
    </source>
</reference>
<keyword evidence="4 8" id="KW-0547">Nucleotide-binding</keyword>
<dbReference type="InterPro" id="IPR036890">
    <property type="entry name" value="HATPase_C_sf"/>
</dbReference>
<dbReference type="FunFam" id="1.20.120.790:FF:000001">
    <property type="entry name" value="Heat shock protein 90 alpha"/>
    <property type="match status" value="1"/>
</dbReference>
<sequence>MSLIINTFYSNKEIFLLDLTDPSKLDSGKELKIDIIPNHQEHTPTLVDTVIGMTKADLVNKLGTIAKSGTKASMEALQKVVVITKHNDEEQYAWESSAGGSFTVLILHLKEDQTEYLKDWWVKEVKEREKEISDDEAEEEKGEKEEEDKYDEEKPKIEDVGSDEEDDKLNKTKPIWTRNPEDITQEEYGEFYKIKHFSVEGQLEFRALLFIPCQAPFDLFENKKETNNTKLCVRQYLNFINGVGDSEDLHLNIFREMLQQSKILKVIRKNSVKKCLELFSELAEDKEKYKEFYEAFSKILKLGIREDSTNRRCLSELLCYHTSQSGDEMTSVPEYVSHVKETQKSICYITGESKEQVNSALVAHVWKHGFEVVYMMEPIDEHCVQQLTEFDGKSLVSMTKEGLELPEHKEKKKKMEESKAKFENLCKLMKEILAKKIVSSPCCTVASIYSWTANMKCIMKAQALWDSSTMDHVMAKKHLEISVDHPIMETLQQKARGRHKRQGRQGHGGVLFETAPLSSGFSLEHPQTHPNHIYYEVMAEEPSAAVPDEIPCLEGDEDASQMKEVG</sequence>
<dbReference type="FunFam" id="3.40.50.11260:FF:000001">
    <property type="entry name" value="Heat shock protein 90 alpha"/>
    <property type="match status" value="1"/>
</dbReference>
<feature type="compositionally biased region" description="Acidic residues" evidence="9">
    <location>
        <begin position="132"/>
        <end position="150"/>
    </location>
</feature>
<accession>A0A5N3VPM1</accession>
<proteinExistence type="inferred from homology"/>
<evidence type="ECO:0000256" key="2">
    <source>
        <dbReference type="ARBA" id="ARBA00008239"/>
    </source>
</evidence>
<feature type="binding site" evidence="8">
    <location>
        <position position="67"/>
    </location>
    <ligand>
        <name>ATP</name>
        <dbReference type="ChEBI" id="CHEBI:30616"/>
    </ligand>
</feature>
<keyword evidence="11" id="KW-1185">Reference proteome</keyword>
<comment type="caution">
    <text evidence="10">The sequence shown here is derived from an EMBL/GenBank/DDBJ whole genome shotgun (WGS) entry which is preliminary data.</text>
</comment>
<evidence type="ECO:0000256" key="3">
    <source>
        <dbReference type="ARBA" id="ARBA00022490"/>
    </source>
</evidence>
<organism evidence="10 11">
    <name type="scientific">Muntiacus muntjak</name>
    <name type="common">Barking deer</name>
    <name type="synonym">Indian muntjac</name>
    <dbReference type="NCBI Taxonomy" id="9888"/>
    <lineage>
        <taxon>Eukaryota</taxon>
        <taxon>Metazoa</taxon>
        <taxon>Chordata</taxon>
        <taxon>Craniata</taxon>
        <taxon>Vertebrata</taxon>
        <taxon>Euteleostomi</taxon>
        <taxon>Mammalia</taxon>
        <taxon>Eutheria</taxon>
        <taxon>Laurasiatheria</taxon>
        <taxon>Artiodactyla</taxon>
        <taxon>Ruminantia</taxon>
        <taxon>Pecora</taxon>
        <taxon>Cervidae</taxon>
        <taxon>Muntiacinae</taxon>
        <taxon>Muntiacus</taxon>
    </lineage>
</organism>
<dbReference type="SUPFAM" id="SSF54211">
    <property type="entry name" value="Ribosomal protein S5 domain 2-like"/>
    <property type="match status" value="1"/>
</dbReference>
<dbReference type="Pfam" id="PF00183">
    <property type="entry name" value="HSP90"/>
    <property type="match status" value="1"/>
</dbReference>
<dbReference type="GO" id="GO:0016887">
    <property type="term" value="F:ATP hydrolysis activity"/>
    <property type="evidence" value="ECO:0007669"/>
    <property type="project" value="InterPro"/>
</dbReference>
<dbReference type="GO" id="GO:0051082">
    <property type="term" value="F:unfolded protein binding"/>
    <property type="evidence" value="ECO:0007669"/>
    <property type="project" value="InterPro"/>
</dbReference>
<protein>
    <submittedName>
        <fullName evidence="10">Uncharacterized protein</fullName>
    </submittedName>
</protein>
<dbReference type="PANTHER" id="PTHR11528">
    <property type="entry name" value="HEAT SHOCK PROTEIN 90 FAMILY MEMBER"/>
    <property type="match status" value="1"/>
</dbReference>
<evidence type="ECO:0000256" key="4">
    <source>
        <dbReference type="ARBA" id="ARBA00022741"/>
    </source>
</evidence>
<dbReference type="GO" id="GO:0005524">
    <property type="term" value="F:ATP binding"/>
    <property type="evidence" value="ECO:0007669"/>
    <property type="project" value="UniProtKB-KW"/>
</dbReference>
<evidence type="ECO:0000256" key="9">
    <source>
        <dbReference type="SAM" id="MobiDB-lite"/>
    </source>
</evidence>
<dbReference type="Gene3D" id="3.30.565.10">
    <property type="entry name" value="Histidine kinase-like ATPase, C-terminal domain"/>
    <property type="match status" value="2"/>
</dbReference>
<gene>
    <name evidence="10" type="ORF">FD754_015920</name>
</gene>
<dbReference type="Proteomes" id="UP000326458">
    <property type="component" value="Unassembled WGS sequence"/>
</dbReference>
<dbReference type="PIRSF" id="PIRSF002583">
    <property type="entry name" value="Hsp90"/>
    <property type="match status" value="1"/>
</dbReference>
<dbReference type="Gene3D" id="3.40.50.11260">
    <property type="match status" value="1"/>
</dbReference>
<evidence type="ECO:0000313" key="10">
    <source>
        <dbReference type="EMBL" id="KAB0351063.1"/>
    </source>
</evidence>
<feature type="binding site" evidence="8">
    <location>
        <position position="53"/>
    </location>
    <ligand>
        <name>ATP</name>
        <dbReference type="ChEBI" id="CHEBI:30616"/>
    </ligand>
</feature>
<dbReference type="InterPro" id="IPR001404">
    <property type="entry name" value="Hsp90_fam"/>
</dbReference>
<dbReference type="SUPFAM" id="SSF55874">
    <property type="entry name" value="ATPase domain of HSP90 chaperone/DNA topoisomerase II/histidine kinase"/>
    <property type="match status" value="1"/>
</dbReference>
<dbReference type="GO" id="GO:0005737">
    <property type="term" value="C:cytoplasm"/>
    <property type="evidence" value="ECO:0007669"/>
    <property type="project" value="UniProtKB-SubCell"/>
</dbReference>
<evidence type="ECO:0000256" key="8">
    <source>
        <dbReference type="PIRSR" id="PIRSR002583-1"/>
    </source>
</evidence>
<dbReference type="InterPro" id="IPR037196">
    <property type="entry name" value="HSP90_C"/>
</dbReference>
<name>A0A5N3VPM1_MUNMU</name>
<feature type="binding site" evidence="8">
    <location>
        <position position="48"/>
    </location>
    <ligand>
        <name>ATP</name>
        <dbReference type="ChEBI" id="CHEBI:30616"/>
    </ligand>
</feature>
<evidence type="ECO:0000256" key="5">
    <source>
        <dbReference type="ARBA" id="ARBA00022840"/>
    </source>
</evidence>
<evidence type="ECO:0000256" key="7">
    <source>
        <dbReference type="ARBA" id="ARBA00023186"/>
    </source>
</evidence>
<keyword evidence="7" id="KW-0143">Chaperone</keyword>
<dbReference type="AlphaFoldDB" id="A0A5N3VPM1"/>
<dbReference type="EMBL" id="VCEA01000002">
    <property type="protein sequence ID" value="KAB0351063.1"/>
    <property type="molecule type" value="Genomic_DNA"/>
</dbReference>
<keyword evidence="5 8" id="KW-0067">ATP-binding</keyword>
<dbReference type="InterPro" id="IPR020568">
    <property type="entry name" value="Ribosomal_Su5_D2-typ_SF"/>
</dbReference>
<comment type="similarity">
    <text evidence="2">Belongs to the heat shock protein 90 family.</text>
</comment>
<feature type="region of interest" description="Disordered" evidence="9">
    <location>
        <begin position="129"/>
        <end position="174"/>
    </location>
</feature>
<evidence type="ECO:0000256" key="1">
    <source>
        <dbReference type="ARBA" id="ARBA00004496"/>
    </source>
</evidence>
<dbReference type="Gene3D" id="3.30.230.80">
    <property type="match status" value="1"/>
</dbReference>
<feature type="binding site" evidence="8">
    <location>
        <begin position="68"/>
        <end position="69"/>
    </location>
    <ligand>
        <name>ATP</name>
        <dbReference type="ChEBI" id="CHEBI:30616"/>
    </ligand>
</feature>
<comment type="subcellular location">
    <subcellularLocation>
        <location evidence="1">Cytoplasm</location>
    </subcellularLocation>
</comment>
<evidence type="ECO:0000256" key="6">
    <source>
        <dbReference type="ARBA" id="ARBA00023016"/>
    </source>
</evidence>
<keyword evidence="3" id="KW-0963">Cytoplasm</keyword>
<evidence type="ECO:0000313" key="11">
    <source>
        <dbReference type="Proteomes" id="UP000326458"/>
    </source>
</evidence>
<keyword evidence="6" id="KW-0346">Stress response</keyword>
<feature type="binding site" evidence="8">
    <location>
        <position position="255"/>
    </location>
    <ligand>
        <name>ATP</name>
        <dbReference type="ChEBI" id="CHEBI:30616"/>
    </ligand>
</feature>
<dbReference type="Gene3D" id="1.20.120.790">
    <property type="entry name" value="Heat shock protein 90, C-terminal domain"/>
    <property type="match status" value="1"/>
</dbReference>
<dbReference type="SUPFAM" id="SSF110942">
    <property type="entry name" value="HSP90 C-terminal domain"/>
    <property type="match status" value="1"/>
</dbReference>
<dbReference type="GO" id="GO:0140662">
    <property type="term" value="F:ATP-dependent protein folding chaperone"/>
    <property type="evidence" value="ECO:0007669"/>
    <property type="project" value="InterPro"/>
</dbReference>